<accession>A0A2P2QCA9</accession>
<name>A0A2P2QCA9_RHIMU</name>
<proteinExistence type="predicted"/>
<reference evidence="1" key="1">
    <citation type="submission" date="2018-02" db="EMBL/GenBank/DDBJ databases">
        <title>Rhizophora mucronata_Transcriptome.</title>
        <authorList>
            <person name="Meera S.P."/>
            <person name="Sreeshan A."/>
            <person name="Augustine A."/>
        </authorList>
    </citation>
    <scope>NUCLEOTIDE SEQUENCE</scope>
    <source>
        <tissue evidence="1">Leaf</tissue>
    </source>
</reference>
<evidence type="ECO:0000313" key="1">
    <source>
        <dbReference type="EMBL" id="MBX64564.1"/>
    </source>
</evidence>
<dbReference type="EMBL" id="GGEC01084080">
    <property type="protein sequence ID" value="MBX64564.1"/>
    <property type="molecule type" value="Transcribed_RNA"/>
</dbReference>
<dbReference type="AlphaFoldDB" id="A0A2P2QCA9"/>
<sequence length="35" mass="4013">MMINIVAAKEFTVILIQQATKLSSIIHYSKIYCQI</sequence>
<organism evidence="1">
    <name type="scientific">Rhizophora mucronata</name>
    <name type="common">Asiatic mangrove</name>
    <dbReference type="NCBI Taxonomy" id="61149"/>
    <lineage>
        <taxon>Eukaryota</taxon>
        <taxon>Viridiplantae</taxon>
        <taxon>Streptophyta</taxon>
        <taxon>Embryophyta</taxon>
        <taxon>Tracheophyta</taxon>
        <taxon>Spermatophyta</taxon>
        <taxon>Magnoliopsida</taxon>
        <taxon>eudicotyledons</taxon>
        <taxon>Gunneridae</taxon>
        <taxon>Pentapetalae</taxon>
        <taxon>rosids</taxon>
        <taxon>fabids</taxon>
        <taxon>Malpighiales</taxon>
        <taxon>Rhizophoraceae</taxon>
        <taxon>Rhizophora</taxon>
    </lineage>
</organism>
<protein>
    <submittedName>
        <fullName evidence="1">Uncharacterized protein</fullName>
    </submittedName>
</protein>